<evidence type="ECO:0000256" key="3">
    <source>
        <dbReference type="ARBA" id="ARBA00022598"/>
    </source>
</evidence>
<dbReference type="CDD" id="cd00805">
    <property type="entry name" value="TyrRS_core"/>
    <property type="match status" value="1"/>
</dbReference>
<dbReference type="InterPro" id="IPR002942">
    <property type="entry name" value="S4_RNA-bd"/>
</dbReference>
<organism evidence="13 14">
    <name type="scientific">Candidatus Auribacter fodinae</name>
    <dbReference type="NCBI Taxonomy" id="2093366"/>
    <lineage>
        <taxon>Bacteria</taxon>
        <taxon>Pseudomonadati</taxon>
        <taxon>Candidatus Auribacterota</taxon>
        <taxon>Candidatus Auribacteria</taxon>
        <taxon>Candidatus Auribacterales</taxon>
        <taxon>Candidatus Auribacteraceae</taxon>
        <taxon>Candidatus Auribacter</taxon>
    </lineage>
</organism>
<evidence type="ECO:0000259" key="12">
    <source>
        <dbReference type="SMART" id="SM00363"/>
    </source>
</evidence>
<dbReference type="PANTHER" id="PTHR11766:SF1">
    <property type="entry name" value="TYROSINE--TRNA LIGASE"/>
    <property type="match status" value="1"/>
</dbReference>
<dbReference type="AlphaFoldDB" id="A0A3A4QPR8"/>
<dbReference type="CDD" id="cd00165">
    <property type="entry name" value="S4"/>
    <property type="match status" value="1"/>
</dbReference>
<evidence type="ECO:0000256" key="6">
    <source>
        <dbReference type="ARBA" id="ARBA00022884"/>
    </source>
</evidence>
<dbReference type="EMBL" id="QZJZ01000103">
    <property type="protein sequence ID" value="RJP56048.1"/>
    <property type="molecule type" value="Genomic_DNA"/>
</dbReference>
<dbReference type="PROSITE" id="PS50889">
    <property type="entry name" value="S4"/>
    <property type="match status" value="1"/>
</dbReference>
<evidence type="ECO:0000256" key="11">
    <source>
        <dbReference type="PROSITE-ProRule" id="PRU00182"/>
    </source>
</evidence>
<evidence type="ECO:0000256" key="5">
    <source>
        <dbReference type="ARBA" id="ARBA00022840"/>
    </source>
</evidence>
<dbReference type="HAMAP" id="MF_02007">
    <property type="entry name" value="Tyr_tRNA_synth_type2"/>
    <property type="match status" value="1"/>
</dbReference>
<dbReference type="InterPro" id="IPR024088">
    <property type="entry name" value="Tyr-tRNA-ligase_bac-type"/>
</dbReference>
<dbReference type="GO" id="GO:0004831">
    <property type="term" value="F:tyrosine-tRNA ligase activity"/>
    <property type="evidence" value="ECO:0007669"/>
    <property type="project" value="UniProtKB-UniRule"/>
</dbReference>
<keyword evidence="8 10" id="KW-0030">Aminoacyl-tRNA synthetase</keyword>
<keyword evidence="6 11" id="KW-0694">RNA-binding</keyword>
<dbReference type="SUPFAM" id="SSF55174">
    <property type="entry name" value="Alpha-L RNA-binding motif"/>
    <property type="match status" value="1"/>
</dbReference>
<sequence>MRKNNESLEQEISRQIDLIKDNTMHFYSEEELRKKLRISLTENRPLRVKFGADPTAPDIHLGHTVVINKLRVFQQLGHHICFIIGDFTAMIGDPSGKSETRKPLSPEEVSKHAETYKEQIFKILDPDKTETIHNSSWFKDMTFRDVIQLSAKYSVARMLERDDFSKRYKNGVSISIVEFLYPLIQGYDSVMLKSDVELGGTDQLFNLLVGRDLQREYGQPEQVVLTMPILEGTDGVQKMSKSLGNYIGITELPKDIFGKVMSISDALMFRYYRLLTDKTGDEVDALENAVKSQKTHPMELKMALARDIVKRFYDDAQSLLAQDEFKNVFSNKKLPDDVPTIALKDIPLESGTVWICKLIHLADMAPSTSEARRLVQQGAVSCNDTKITDAHAEITPEKGMVIKVGKRRFLQITD</sequence>
<dbReference type="Pfam" id="PF22421">
    <property type="entry name" value="SYY_C-terminal"/>
    <property type="match status" value="1"/>
</dbReference>
<keyword evidence="4 10" id="KW-0547">Nucleotide-binding</keyword>
<proteinExistence type="inferred from homology"/>
<feature type="short sequence motif" description="'HIGH' region" evidence="10">
    <location>
        <begin position="54"/>
        <end position="63"/>
    </location>
</feature>
<dbReference type="PROSITE" id="PS00178">
    <property type="entry name" value="AA_TRNA_LIGASE_I"/>
    <property type="match status" value="1"/>
</dbReference>
<dbReference type="FunFam" id="1.10.240.10:FF:000006">
    <property type="entry name" value="Tyrosine--tRNA ligase"/>
    <property type="match status" value="1"/>
</dbReference>
<dbReference type="SMART" id="SM00363">
    <property type="entry name" value="S4"/>
    <property type="match status" value="1"/>
</dbReference>
<comment type="subcellular location">
    <subcellularLocation>
        <location evidence="10">Cytoplasm</location>
    </subcellularLocation>
</comment>
<keyword evidence="2 10" id="KW-0963">Cytoplasm</keyword>
<keyword evidence="5 10" id="KW-0067">ATP-binding</keyword>
<evidence type="ECO:0000256" key="1">
    <source>
        <dbReference type="ARBA" id="ARBA00011738"/>
    </source>
</evidence>
<evidence type="ECO:0000256" key="7">
    <source>
        <dbReference type="ARBA" id="ARBA00022917"/>
    </source>
</evidence>
<dbReference type="InterPro" id="IPR001412">
    <property type="entry name" value="aa-tRNA-synth_I_CS"/>
</dbReference>
<dbReference type="GO" id="GO:0005829">
    <property type="term" value="C:cytosol"/>
    <property type="evidence" value="ECO:0007669"/>
    <property type="project" value="TreeGrafter"/>
</dbReference>
<accession>A0A3A4QPR8</accession>
<feature type="domain" description="RNA-binding S4" evidence="12">
    <location>
        <begin position="353"/>
        <end position="411"/>
    </location>
</feature>
<keyword evidence="7 10" id="KW-0648">Protein biosynthesis</keyword>
<comment type="catalytic activity">
    <reaction evidence="9 10">
        <text>tRNA(Tyr) + L-tyrosine + ATP = L-tyrosyl-tRNA(Tyr) + AMP + diphosphate + H(+)</text>
        <dbReference type="Rhea" id="RHEA:10220"/>
        <dbReference type="Rhea" id="RHEA-COMP:9706"/>
        <dbReference type="Rhea" id="RHEA-COMP:9707"/>
        <dbReference type="ChEBI" id="CHEBI:15378"/>
        <dbReference type="ChEBI" id="CHEBI:30616"/>
        <dbReference type="ChEBI" id="CHEBI:33019"/>
        <dbReference type="ChEBI" id="CHEBI:58315"/>
        <dbReference type="ChEBI" id="CHEBI:78442"/>
        <dbReference type="ChEBI" id="CHEBI:78536"/>
        <dbReference type="ChEBI" id="CHEBI:456215"/>
        <dbReference type="EC" id="6.1.1.1"/>
    </reaction>
</comment>
<dbReference type="PANTHER" id="PTHR11766">
    <property type="entry name" value="TYROSYL-TRNA SYNTHETASE"/>
    <property type="match status" value="1"/>
</dbReference>
<dbReference type="Gene3D" id="3.10.290.10">
    <property type="entry name" value="RNA-binding S4 domain"/>
    <property type="match status" value="1"/>
</dbReference>
<dbReference type="InterPro" id="IPR002307">
    <property type="entry name" value="Tyr-tRNA-ligase"/>
</dbReference>
<dbReference type="InterPro" id="IPR014729">
    <property type="entry name" value="Rossmann-like_a/b/a_fold"/>
</dbReference>
<dbReference type="Gene3D" id="1.10.240.10">
    <property type="entry name" value="Tyrosyl-Transfer RNA Synthetase"/>
    <property type="match status" value="1"/>
</dbReference>
<evidence type="ECO:0000256" key="9">
    <source>
        <dbReference type="ARBA" id="ARBA00048248"/>
    </source>
</evidence>
<dbReference type="InterPro" id="IPR024108">
    <property type="entry name" value="Tyr-tRNA-ligase_bac_2"/>
</dbReference>
<dbReference type="PRINTS" id="PR01040">
    <property type="entry name" value="TRNASYNTHTYR"/>
</dbReference>
<dbReference type="GO" id="GO:0003723">
    <property type="term" value="F:RNA binding"/>
    <property type="evidence" value="ECO:0007669"/>
    <property type="project" value="UniProtKB-KW"/>
</dbReference>
<evidence type="ECO:0000256" key="10">
    <source>
        <dbReference type="HAMAP-Rule" id="MF_02007"/>
    </source>
</evidence>
<comment type="function">
    <text evidence="10">Catalyzes the attachment of tyrosine to tRNA(Tyr) in a two-step reaction: tyrosine is first activated by ATP to form Tyr-AMP and then transferred to the acceptor end of tRNA(Tyr).</text>
</comment>
<evidence type="ECO:0000256" key="2">
    <source>
        <dbReference type="ARBA" id="ARBA00022490"/>
    </source>
</evidence>
<feature type="short sequence motif" description="'KMSKS' region" evidence="10">
    <location>
        <begin position="238"/>
        <end position="242"/>
    </location>
</feature>
<dbReference type="InterPro" id="IPR054608">
    <property type="entry name" value="SYY-like_C"/>
</dbReference>
<comment type="similarity">
    <text evidence="10">Belongs to the class-I aminoacyl-tRNA synthetase family. TyrS type 2 subfamily.</text>
</comment>
<feature type="binding site" evidence="10">
    <location>
        <position position="241"/>
    </location>
    <ligand>
        <name>ATP</name>
        <dbReference type="ChEBI" id="CHEBI:30616"/>
    </ligand>
</feature>
<name>A0A3A4QPR8_9BACT</name>
<reference evidence="13 14" key="1">
    <citation type="journal article" date="2017" name="ISME J.">
        <title>Energy and carbon metabolisms in a deep terrestrial subsurface fluid microbial community.</title>
        <authorList>
            <person name="Momper L."/>
            <person name="Jungbluth S.P."/>
            <person name="Lee M.D."/>
            <person name="Amend J.P."/>
        </authorList>
    </citation>
    <scope>NUCLEOTIDE SEQUENCE [LARGE SCALE GENOMIC DNA]</scope>
    <source>
        <strain evidence="13">SURF_26</strain>
    </source>
</reference>
<dbReference type="Gene3D" id="3.40.50.620">
    <property type="entry name" value="HUPs"/>
    <property type="match status" value="1"/>
</dbReference>
<comment type="subunit">
    <text evidence="1 10">Homodimer.</text>
</comment>
<dbReference type="GO" id="GO:0005524">
    <property type="term" value="F:ATP binding"/>
    <property type="evidence" value="ECO:0007669"/>
    <property type="project" value="UniProtKB-UniRule"/>
</dbReference>
<gene>
    <name evidence="10" type="primary">tyrS</name>
    <name evidence="13" type="ORF">C4541_13110</name>
</gene>
<dbReference type="InterPro" id="IPR036986">
    <property type="entry name" value="S4_RNA-bd_sf"/>
</dbReference>
<dbReference type="NCBIfam" id="TIGR00234">
    <property type="entry name" value="tyrS"/>
    <property type="match status" value="1"/>
</dbReference>
<protein>
    <recommendedName>
        <fullName evidence="10">Tyrosine--tRNA ligase</fullName>
        <ecNumber evidence="10">6.1.1.1</ecNumber>
    </recommendedName>
    <alternativeName>
        <fullName evidence="10">Tyrosyl-tRNA synthetase</fullName>
        <shortName evidence="10">TyrRS</shortName>
    </alternativeName>
</protein>
<dbReference type="InterPro" id="IPR002305">
    <property type="entry name" value="aa-tRNA-synth_Ic"/>
</dbReference>
<evidence type="ECO:0000256" key="8">
    <source>
        <dbReference type="ARBA" id="ARBA00023146"/>
    </source>
</evidence>
<dbReference type="Pfam" id="PF00579">
    <property type="entry name" value="tRNA-synt_1b"/>
    <property type="match status" value="1"/>
</dbReference>
<dbReference type="SUPFAM" id="SSF52374">
    <property type="entry name" value="Nucleotidylyl transferase"/>
    <property type="match status" value="1"/>
</dbReference>
<dbReference type="FunFam" id="3.40.50.620:FF:000061">
    <property type="entry name" value="Tyrosine--tRNA ligase"/>
    <property type="match status" value="1"/>
</dbReference>
<evidence type="ECO:0000313" key="14">
    <source>
        <dbReference type="Proteomes" id="UP000266426"/>
    </source>
</evidence>
<evidence type="ECO:0000256" key="4">
    <source>
        <dbReference type="ARBA" id="ARBA00022741"/>
    </source>
</evidence>
<dbReference type="EC" id="6.1.1.1" evidence="10"/>
<keyword evidence="3 10" id="KW-0436">Ligase</keyword>
<dbReference type="GO" id="GO:0006437">
    <property type="term" value="P:tyrosyl-tRNA aminoacylation"/>
    <property type="evidence" value="ECO:0007669"/>
    <property type="project" value="UniProtKB-UniRule"/>
</dbReference>
<evidence type="ECO:0000313" key="13">
    <source>
        <dbReference type="EMBL" id="RJP56048.1"/>
    </source>
</evidence>
<dbReference type="Proteomes" id="UP000266426">
    <property type="component" value="Unassembled WGS sequence"/>
</dbReference>
<comment type="caution">
    <text evidence="13">The sequence shown here is derived from an EMBL/GenBank/DDBJ whole genome shotgun (WGS) entry which is preliminary data.</text>
</comment>